<dbReference type="EMBL" id="BARU01005801">
    <property type="protein sequence ID" value="GAH41528.1"/>
    <property type="molecule type" value="Genomic_DNA"/>
</dbReference>
<dbReference type="AlphaFoldDB" id="X1H8B3"/>
<dbReference type="GO" id="GO:0009360">
    <property type="term" value="C:DNA polymerase III complex"/>
    <property type="evidence" value="ECO:0007669"/>
    <property type="project" value="InterPro"/>
</dbReference>
<keyword evidence="8" id="KW-0238">DNA-binding</keyword>
<dbReference type="Gene3D" id="3.10.150.10">
    <property type="entry name" value="DNA Polymerase III, subunit A, domain 2"/>
    <property type="match status" value="1"/>
</dbReference>
<keyword evidence="6" id="KW-0235">DNA replication</keyword>
<evidence type="ECO:0000313" key="9">
    <source>
        <dbReference type="EMBL" id="GAH41528.1"/>
    </source>
</evidence>
<proteinExistence type="inferred from homology"/>
<dbReference type="Gene3D" id="3.70.10.10">
    <property type="match status" value="1"/>
</dbReference>
<evidence type="ECO:0000256" key="8">
    <source>
        <dbReference type="ARBA" id="ARBA00023125"/>
    </source>
</evidence>
<evidence type="ECO:0000256" key="5">
    <source>
        <dbReference type="ARBA" id="ARBA00022695"/>
    </source>
</evidence>
<comment type="similarity">
    <text evidence="2">Belongs to the beta sliding clamp family.</text>
</comment>
<dbReference type="InterPro" id="IPR046938">
    <property type="entry name" value="DNA_clamp_sf"/>
</dbReference>
<dbReference type="SUPFAM" id="SSF55979">
    <property type="entry name" value="DNA clamp"/>
    <property type="match status" value="2"/>
</dbReference>
<reference evidence="9" key="1">
    <citation type="journal article" date="2014" name="Front. Microbiol.">
        <title>High frequency of phylogenetically diverse reductive dehalogenase-homologous genes in deep subseafloor sedimentary metagenomes.</title>
        <authorList>
            <person name="Kawai M."/>
            <person name="Futagami T."/>
            <person name="Toyoda A."/>
            <person name="Takaki Y."/>
            <person name="Nishi S."/>
            <person name="Hori S."/>
            <person name="Arai W."/>
            <person name="Tsubouchi T."/>
            <person name="Morono Y."/>
            <person name="Uchiyama I."/>
            <person name="Ito T."/>
            <person name="Fujiyama A."/>
            <person name="Inagaki F."/>
            <person name="Takami H."/>
        </authorList>
    </citation>
    <scope>NUCLEOTIDE SEQUENCE</scope>
    <source>
        <strain evidence="9">Expedition CK06-06</strain>
    </source>
</reference>
<evidence type="ECO:0000256" key="7">
    <source>
        <dbReference type="ARBA" id="ARBA00022932"/>
    </source>
</evidence>
<comment type="subcellular location">
    <subcellularLocation>
        <location evidence="1">Cytoplasm</location>
    </subcellularLocation>
</comment>
<dbReference type="PANTHER" id="PTHR30478:SF0">
    <property type="entry name" value="BETA SLIDING CLAMP"/>
    <property type="match status" value="1"/>
</dbReference>
<keyword evidence="7" id="KW-0239">DNA-directed DNA polymerase</keyword>
<dbReference type="InterPro" id="IPR001001">
    <property type="entry name" value="DNA_polIII_beta"/>
</dbReference>
<name>X1H8B3_9ZZZZ</name>
<organism evidence="9">
    <name type="scientific">marine sediment metagenome</name>
    <dbReference type="NCBI Taxonomy" id="412755"/>
    <lineage>
        <taxon>unclassified sequences</taxon>
        <taxon>metagenomes</taxon>
        <taxon>ecological metagenomes</taxon>
    </lineage>
</organism>
<evidence type="ECO:0000256" key="2">
    <source>
        <dbReference type="ARBA" id="ARBA00010752"/>
    </source>
</evidence>
<protein>
    <submittedName>
        <fullName evidence="9">Uncharacterized protein</fullName>
    </submittedName>
</protein>
<dbReference type="GO" id="GO:0006271">
    <property type="term" value="P:DNA strand elongation involved in DNA replication"/>
    <property type="evidence" value="ECO:0007669"/>
    <property type="project" value="TreeGrafter"/>
</dbReference>
<evidence type="ECO:0000256" key="3">
    <source>
        <dbReference type="ARBA" id="ARBA00022490"/>
    </source>
</evidence>
<accession>X1H8B3</accession>
<keyword evidence="4" id="KW-0808">Transferase</keyword>
<gene>
    <name evidence="9" type="ORF">S03H2_11353</name>
</gene>
<dbReference type="GO" id="GO:0003677">
    <property type="term" value="F:DNA binding"/>
    <property type="evidence" value="ECO:0007669"/>
    <property type="project" value="UniProtKB-KW"/>
</dbReference>
<evidence type="ECO:0000256" key="4">
    <source>
        <dbReference type="ARBA" id="ARBA00022679"/>
    </source>
</evidence>
<dbReference type="GO" id="GO:0003887">
    <property type="term" value="F:DNA-directed DNA polymerase activity"/>
    <property type="evidence" value="ECO:0007669"/>
    <property type="project" value="UniProtKB-KW"/>
</dbReference>
<dbReference type="GO" id="GO:0005737">
    <property type="term" value="C:cytoplasm"/>
    <property type="evidence" value="ECO:0007669"/>
    <property type="project" value="UniProtKB-SubCell"/>
</dbReference>
<evidence type="ECO:0000256" key="6">
    <source>
        <dbReference type="ARBA" id="ARBA00022705"/>
    </source>
</evidence>
<evidence type="ECO:0000256" key="1">
    <source>
        <dbReference type="ARBA" id="ARBA00004496"/>
    </source>
</evidence>
<dbReference type="SMART" id="SM00480">
    <property type="entry name" value="POL3Bc"/>
    <property type="match status" value="1"/>
</dbReference>
<sequence length="390" mass="42357">MEIQVTKLRELMELFKPVVPKKSAIPITAYIRLSEGKAIATDLETMVIADLPEVEEPMLLPYASLADMLKYVPGNESLKIEVQNKKVSLVWSGGTANYPTEAVQDFPVLPEMPTTTEGTIDGDTLIAAMLAALPYVATDETRPVLSGVTLVLGSPIEVAAGDGFRMSHQVLGLSFPLEAKIILPAHAVRILGHVFAKTPRTPPSSADSLIPIITAKRQLHMALTGENKVRVDFGRTASVVINLIQGTPPEWLKLVPKGEPMLQSQLFAPQLEAAVKRVGSIAKDGKGIVRMVFADGNLTVSATGEDQEISATIDTLNTQGEPGRTALDHKYLLAFLSGKQGIVILSKYEDSSPLVFQYQNSPRVLIMPMFVQWDDEKPTVAEKVEPEPET</sequence>
<feature type="non-terminal residue" evidence="9">
    <location>
        <position position="390"/>
    </location>
</feature>
<dbReference type="PANTHER" id="PTHR30478">
    <property type="entry name" value="DNA POLYMERASE III SUBUNIT BETA"/>
    <property type="match status" value="1"/>
</dbReference>
<comment type="caution">
    <text evidence="9">The sequence shown here is derived from an EMBL/GenBank/DDBJ whole genome shotgun (WGS) entry which is preliminary data.</text>
</comment>
<keyword evidence="3" id="KW-0963">Cytoplasm</keyword>
<keyword evidence="5" id="KW-0548">Nucleotidyltransferase</keyword>